<feature type="compositionally biased region" description="Polar residues" evidence="1">
    <location>
        <begin position="13"/>
        <end position="26"/>
    </location>
</feature>
<proteinExistence type="predicted"/>
<name>A0A2H1WAB2_SPOFR</name>
<feature type="compositionally biased region" description="Basic and acidic residues" evidence="1">
    <location>
        <begin position="1"/>
        <end position="10"/>
    </location>
</feature>
<evidence type="ECO:0000313" key="2">
    <source>
        <dbReference type="EMBL" id="SOQ50021.1"/>
    </source>
</evidence>
<sequence>MDRRPGKGRPEFLTSSLSEIPTYQSNEHTDHLMVSDQRRPRKAAAGKRADGSPDKQSPPPMNIQITKGITKSNIIVIIIEKPNP</sequence>
<accession>A0A2H1WAB2</accession>
<dbReference type="EMBL" id="ODYU01007342">
    <property type="protein sequence ID" value="SOQ50021.1"/>
    <property type="molecule type" value="Genomic_DNA"/>
</dbReference>
<dbReference type="AlphaFoldDB" id="A0A2H1WAB2"/>
<gene>
    <name evidence="2" type="ORF">SFRICE_036217</name>
</gene>
<reference evidence="2" key="1">
    <citation type="submission" date="2016-07" db="EMBL/GenBank/DDBJ databases">
        <authorList>
            <person name="Bretaudeau A."/>
        </authorList>
    </citation>
    <scope>NUCLEOTIDE SEQUENCE</scope>
    <source>
        <strain evidence="2">Rice</strain>
        <tissue evidence="2">Whole body</tissue>
    </source>
</reference>
<protein>
    <submittedName>
        <fullName evidence="2">SFRICE_036217</fullName>
    </submittedName>
</protein>
<organism evidence="2">
    <name type="scientific">Spodoptera frugiperda</name>
    <name type="common">Fall armyworm</name>
    <dbReference type="NCBI Taxonomy" id="7108"/>
    <lineage>
        <taxon>Eukaryota</taxon>
        <taxon>Metazoa</taxon>
        <taxon>Ecdysozoa</taxon>
        <taxon>Arthropoda</taxon>
        <taxon>Hexapoda</taxon>
        <taxon>Insecta</taxon>
        <taxon>Pterygota</taxon>
        <taxon>Neoptera</taxon>
        <taxon>Endopterygota</taxon>
        <taxon>Lepidoptera</taxon>
        <taxon>Glossata</taxon>
        <taxon>Ditrysia</taxon>
        <taxon>Noctuoidea</taxon>
        <taxon>Noctuidae</taxon>
        <taxon>Amphipyrinae</taxon>
        <taxon>Spodoptera</taxon>
    </lineage>
</organism>
<feature type="region of interest" description="Disordered" evidence="1">
    <location>
        <begin position="1"/>
        <end position="64"/>
    </location>
</feature>
<evidence type="ECO:0000256" key="1">
    <source>
        <dbReference type="SAM" id="MobiDB-lite"/>
    </source>
</evidence>
<feature type="compositionally biased region" description="Basic and acidic residues" evidence="1">
    <location>
        <begin position="27"/>
        <end position="38"/>
    </location>
</feature>